<dbReference type="Gene3D" id="1.10.8.60">
    <property type="match status" value="1"/>
</dbReference>
<feature type="active site" evidence="9 11">
    <location>
        <position position="733"/>
    </location>
</feature>
<comment type="subcellular location">
    <subcellularLocation>
        <location evidence="1">Mitochondrion matrix</location>
    </subcellularLocation>
</comment>
<dbReference type="Gene3D" id="3.40.50.300">
    <property type="entry name" value="P-loop containing nucleotide triphosphate hydrolases"/>
    <property type="match status" value="1"/>
</dbReference>
<evidence type="ECO:0000256" key="15">
    <source>
        <dbReference type="SAM" id="MobiDB-lite"/>
    </source>
</evidence>
<evidence type="ECO:0000256" key="2">
    <source>
        <dbReference type="ARBA" id="ARBA00022670"/>
    </source>
</evidence>
<comment type="similarity">
    <text evidence="8 11 12">Belongs to the peptidase S16 family.</text>
</comment>
<dbReference type="InterPro" id="IPR003593">
    <property type="entry name" value="AAA+_ATPase"/>
</dbReference>
<dbReference type="InterPro" id="IPR008269">
    <property type="entry name" value="Lon_proteolytic"/>
</dbReference>
<evidence type="ECO:0000256" key="1">
    <source>
        <dbReference type="ARBA" id="ARBA00004305"/>
    </source>
</evidence>
<dbReference type="SUPFAM" id="SSF88697">
    <property type="entry name" value="PUA domain-like"/>
    <property type="match status" value="1"/>
</dbReference>
<evidence type="ECO:0000256" key="14">
    <source>
        <dbReference type="SAM" id="Coils"/>
    </source>
</evidence>
<dbReference type="InterPro" id="IPR004815">
    <property type="entry name" value="Lon_bac/euk-typ"/>
</dbReference>
<dbReference type="Gene3D" id="2.30.130.40">
    <property type="entry name" value="LON domain-like"/>
    <property type="match status" value="1"/>
</dbReference>
<dbReference type="Proteomes" id="UP001620626">
    <property type="component" value="Unassembled WGS sequence"/>
</dbReference>
<dbReference type="PROSITE" id="PS51786">
    <property type="entry name" value="LON_PROTEOLYTIC"/>
    <property type="match status" value="1"/>
</dbReference>
<evidence type="ECO:0000256" key="7">
    <source>
        <dbReference type="ARBA" id="ARBA00050665"/>
    </source>
</evidence>
<dbReference type="PROSITE" id="PS01046">
    <property type="entry name" value="LON_SER"/>
    <property type="match status" value="1"/>
</dbReference>
<dbReference type="FunFam" id="1.20.5.5270:FF:000001">
    <property type="entry name" value="Lon protease homolog, mitochondrial"/>
    <property type="match status" value="1"/>
</dbReference>
<dbReference type="SUPFAM" id="SSF52540">
    <property type="entry name" value="P-loop containing nucleoside triphosphate hydrolases"/>
    <property type="match status" value="1"/>
</dbReference>
<dbReference type="EC" id="3.4.21.-" evidence="8 13"/>
<dbReference type="SUPFAM" id="SSF54211">
    <property type="entry name" value="Ribosomal protein S5 domain 2-like"/>
    <property type="match status" value="1"/>
</dbReference>
<dbReference type="Pfam" id="PF00004">
    <property type="entry name" value="AAA"/>
    <property type="match status" value="1"/>
</dbReference>
<keyword evidence="5 8" id="KW-0720">Serine protease</keyword>
<dbReference type="GO" id="GO:0005759">
    <property type="term" value="C:mitochondrial matrix"/>
    <property type="evidence" value="ECO:0007669"/>
    <property type="project" value="UniProtKB-SubCell"/>
</dbReference>
<dbReference type="Gene3D" id="1.20.5.5270">
    <property type="match status" value="1"/>
</dbReference>
<evidence type="ECO:0000256" key="11">
    <source>
        <dbReference type="PROSITE-ProRule" id="PRU01122"/>
    </source>
</evidence>
<evidence type="ECO:0000256" key="8">
    <source>
        <dbReference type="PIRNR" id="PIRNR001174"/>
    </source>
</evidence>
<dbReference type="GO" id="GO:0004252">
    <property type="term" value="F:serine-type endopeptidase activity"/>
    <property type="evidence" value="ECO:0007669"/>
    <property type="project" value="UniProtKB-UniRule"/>
</dbReference>
<keyword evidence="6 8" id="KW-0067">ATP-binding</keyword>
<keyword evidence="19" id="KW-1185">Reference proteome</keyword>
<dbReference type="EMBL" id="JBICBT010000917">
    <property type="protein sequence ID" value="KAL3093101.1"/>
    <property type="molecule type" value="Genomic_DNA"/>
</dbReference>
<dbReference type="InterPro" id="IPR008268">
    <property type="entry name" value="Peptidase_S16_AS"/>
</dbReference>
<dbReference type="InterPro" id="IPR020568">
    <property type="entry name" value="Ribosomal_Su5_D2-typ_SF"/>
</dbReference>
<evidence type="ECO:0000313" key="18">
    <source>
        <dbReference type="EMBL" id="KAL3093101.1"/>
    </source>
</evidence>
<dbReference type="InterPro" id="IPR003111">
    <property type="entry name" value="Lon_prtase_N"/>
</dbReference>
<organism evidence="18 19">
    <name type="scientific">Heterodera trifolii</name>
    <dbReference type="NCBI Taxonomy" id="157864"/>
    <lineage>
        <taxon>Eukaryota</taxon>
        <taxon>Metazoa</taxon>
        <taxon>Ecdysozoa</taxon>
        <taxon>Nematoda</taxon>
        <taxon>Chromadorea</taxon>
        <taxon>Rhabditida</taxon>
        <taxon>Tylenchina</taxon>
        <taxon>Tylenchomorpha</taxon>
        <taxon>Tylenchoidea</taxon>
        <taxon>Heteroderidae</taxon>
        <taxon>Heteroderinae</taxon>
        <taxon>Heterodera</taxon>
    </lineage>
</organism>
<evidence type="ECO:0000259" key="17">
    <source>
        <dbReference type="PROSITE" id="PS51787"/>
    </source>
</evidence>
<dbReference type="PROSITE" id="PS51787">
    <property type="entry name" value="LON_N"/>
    <property type="match status" value="1"/>
</dbReference>
<dbReference type="InterPro" id="IPR054594">
    <property type="entry name" value="Lon_lid"/>
</dbReference>
<evidence type="ECO:0000256" key="4">
    <source>
        <dbReference type="ARBA" id="ARBA00022801"/>
    </source>
</evidence>
<dbReference type="InterPro" id="IPR027417">
    <property type="entry name" value="P-loop_NTPase"/>
</dbReference>
<evidence type="ECO:0000259" key="16">
    <source>
        <dbReference type="PROSITE" id="PS51786"/>
    </source>
</evidence>
<dbReference type="InterPro" id="IPR015947">
    <property type="entry name" value="PUA-like_sf"/>
</dbReference>
<keyword evidence="14" id="KW-0175">Coiled coil</keyword>
<keyword evidence="3 8" id="KW-0547">Nucleotide-binding</keyword>
<comment type="catalytic activity">
    <reaction evidence="7">
        <text>Hydrolysis of proteins in presence of ATP.</text>
        <dbReference type="EC" id="3.4.21.53"/>
    </reaction>
</comment>
<dbReference type="Gene3D" id="1.20.58.1480">
    <property type="match status" value="1"/>
</dbReference>
<comment type="caution">
    <text evidence="18">The sequence shown here is derived from an EMBL/GenBank/DDBJ whole genome shotgun (WGS) entry which is preliminary data.</text>
</comment>
<feature type="region of interest" description="Disordered" evidence="15">
    <location>
        <begin position="92"/>
        <end position="124"/>
    </location>
</feature>
<dbReference type="InterPro" id="IPR027065">
    <property type="entry name" value="Lon_Prtase"/>
</dbReference>
<proteinExistence type="inferred from homology"/>
<evidence type="ECO:0000256" key="12">
    <source>
        <dbReference type="RuleBase" id="RU000591"/>
    </source>
</evidence>
<evidence type="ECO:0000256" key="10">
    <source>
        <dbReference type="PIRSR" id="PIRSR001174-2"/>
    </source>
</evidence>
<feature type="binding site" evidence="10">
    <location>
        <begin position="383"/>
        <end position="390"/>
    </location>
    <ligand>
        <name>ATP</name>
        <dbReference type="ChEBI" id="CHEBI:30616"/>
    </ligand>
</feature>
<dbReference type="Pfam" id="PF02190">
    <property type="entry name" value="LON_substr_bdg"/>
    <property type="match status" value="1"/>
</dbReference>
<keyword evidence="2 8" id="KW-0645">Protease</keyword>
<dbReference type="SMART" id="SM00382">
    <property type="entry name" value="AAA"/>
    <property type="match status" value="1"/>
</dbReference>
<reference evidence="18 19" key="1">
    <citation type="submission" date="2024-10" db="EMBL/GenBank/DDBJ databases">
        <authorList>
            <person name="Kim D."/>
        </authorList>
    </citation>
    <scope>NUCLEOTIDE SEQUENCE [LARGE SCALE GENOMIC DNA]</scope>
    <source>
        <strain evidence="18">BH-2024</strain>
    </source>
</reference>
<evidence type="ECO:0000256" key="5">
    <source>
        <dbReference type="ARBA" id="ARBA00022825"/>
    </source>
</evidence>
<dbReference type="GO" id="GO:0004176">
    <property type="term" value="F:ATP-dependent peptidase activity"/>
    <property type="evidence" value="ECO:0007669"/>
    <property type="project" value="UniProtKB-UniRule"/>
</dbReference>
<sequence length="826" mass="93302">MKKIDLVQNDQLMDSIKMVCDLKNPYVGIFVKRDDANTSDAVNSIDELYPVGTFGNVVELNRVHPKRLEMFVSAHRRIRLLEKLDTLDNEQIGRTQRRKKRVQPQQLTPNREEGANGTDEPQGEKPLLYARIENVVEPVFKPDDWMKATIDTIIMTIREIASYSPLFQQQIINLLIPKQNVTEDPIALCDLVGTIVETSTATTQDLQDLMEKTDVMERLRKALELLEKEKTILRMRNQIKEDVERKVNEQHRKAMLYEHLKAIKRELGIEKEDKQAVLEKMEERLANLKVPEYAMKVIKEEQAKLSFLDPHSSEFSISRNYLDWLTSVPWGKTSEENMDVNKARQILEEDHYGMKDVKERILEFIAVGILKQQTNGKILCFHGPPGVGKTSIAKSIARALNREYYRFSVGGMTDVAEIKGHRRTYVGAMPGKLIQCLKKVQTENPLVLIDEVDKIGREGYHGDPSSALLEVLDPEQNANFLDHFLDVPVDLSKVLFICTANVTDTIPGPLKDRMEMIEVAGYVAEEKLEIARKYLVPKCREKCALPDEKLVIKDDAIDSLIKSYCRESGVRNLEKHIEKIFRKSAYQLVSGEGAQTEMLPIVVENSNLKKYVGREKFTSDRLYPTTPVGVVMGLAWTAMGGSALYVEATLARRLGTPSTDVQQVTDEKSQQKTVTGHLEVTGHLGNVMKESVRTAYTVAKNVLLRKDPQNEFLEKAYIHLHLPEGAVPKDGPSAGCTVVSALMSLALDRPVAQQTAMTGEVSLTGKILPVGGIKEKIIAAKRAGVGRIILPSENRKDFEDLADFIKKDVDAHFVSHYDEIYELVFQ</sequence>
<dbReference type="PANTHER" id="PTHR43718:SF2">
    <property type="entry name" value="LON PROTEASE HOMOLOG, MITOCHONDRIAL"/>
    <property type="match status" value="1"/>
</dbReference>
<dbReference type="Gene3D" id="3.30.230.10">
    <property type="match status" value="1"/>
</dbReference>
<dbReference type="FunFam" id="3.40.50.300:FF:000021">
    <property type="entry name" value="Lon protease homolog"/>
    <property type="match status" value="1"/>
</dbReference>
<name>A0ABD2JR42_9BILA</name>
<dbReference type="Pfam" id="PF05362">
    <property type="entry name" value="Lon_C"/>
    <property type="match status" value="1"/>
</dbReference>
<dbReference type="InterPro" id="IPR046336">
    <property type="entry name" value="Lon_prtase_N_sf"/>
</dbReference>
<dbReference type="InterPro" id="IPR014721">
    <property type="entry name" value="Ribsml_uS5_D2-typ_fold_subgr"/>
</dbReference>
<feature type="coiled-coil region" evidence="14">
    <location>
        <begin position="209"/>
        <end position="236"/>
    </location>
</feature>
<gene>
    <name evidence="18" type="ORF">niasHT_022551</name>
</gene>
<dbReference type="InterPro" id="IPR003959">
    <property type="entry name" value="ATPase_AAA_core"/>
</dbReference>
<dbReference type="SMART" id="SM00464">
    <property type="entry name" value="LON"/>
    <property type="match status" value="1"/>
</dbReference>
<evidence type="ECO:0000313" key="19">
    <source>
        <dbReference type="Proteomes" id="UP001620626"/>
    </source>
</evidence>
<dbReference type="PANTHER" id="PTHR43718">
    <property type="entry name" value="LON PROTEASE"/>
    <property type="match status" value="1"/>
</dbReference>
<evidence type="ECO:0000256" key="13">
    <source>
        <dbReference type="RuleBase" id="RU000592"/>
    </source>
</evidence>
<feature type="domain" description="Lon N-terminal" evidence="17">
    <location>
        <begin position="1"/>
        <end position="230"/>
    </location>
</feature>
<evidence type="ECO:0000256" key="6">
    <source>
        <dbReference type="ARBA" id="ARBA00022840"/>
    </source>
</evidence>
<dbReference type="FunFam" id="3.30.230.10:FF:000015">
    <property type="entry name" value="Lon protease homolog, mitochondrial"/>
    <property type="match status" value="1"/>
</dbReference>
<keyword evidence="4 8" id="KW-0378">Hydrolase</keyword>
<feature type="active site" evidence="9 11">
    <location>
        <position position="776"/>
    </location>
</feature>
<dbReference type="PRINTS" id="PR00830">
    <property type="entry name" value="ENDOLAPTASE"/>
</dbReference>
<dbReference type="AlphaFoldDB" id="A0ABD2JR42"/>
<dbReference type="PIRSF" id="PIRSF001174">
    <property type="entry name" value="Lon_proteas"/>
    <property type="match status" value="1"/>
</dbReference>
<evidence type="ECO:0000256" key="3">
    <source>
        <dbReference type="ARBA" id="ARBA00022741"/>
    </source>
</evidence>
<dbReference type="CDD" id="cd19500">
    <property type="entry name" value="RecA-like_Lon"/>
    <property type="match status" value="1"/>
</dbReference>
<dbReference type="GO" id="GO:0005524">
    <property type="term" value="F:ATP binding"/>
    <property type="evidence" value="ECO:0007669"/>
    <property type="project" value="UniProtKB-KW"/>
</dbReference>
<dbReference type="NCBIfam" id="TIGR00763">
    <property type="entry name" value="lon"/>
    <property type="match status" value="1"/>
</dbReference>
<feature type="domain" description="Lon proteolytic" evidence="16">
    <location>
        <begin position="625"/>
        <end position="826"/>
    </location>
</feature>
<protein>
    <recommendedName>
        <fullName evidence="8 13">Lon protease homolog</fullName>
        <ecNumber evidence="8 13">3.4.21.-</ecNumber>
    </recommendedName>
</protein>
<dbReference type="Pfam" id="PF22667">
    <property type="entry name" value="Lon_lid"/>
    <property type="match status" value="1"/>
</dbReference>
<dbReference type="GO" id="GO:0006508">
    <property type="term" value="P:proteolysis"/>
    <property type="evidence" value="ECO:0007669"/>
    <property type="project" value="UniProtKB-KW"/>
</dbReference>
<evidence type="ECO:0000256" key="9">
    <source>
        <dbReference type="PIRSR" id="PIRSR001174-1"/>
    </source>
</evidence>
<accession>A0ABD2JR42</accession>